<organism evidence="1 2">
    <name type="scientific">Candidatus Wildermuthbacteria bacterium RIFCSPHIGHO2_02_FULL_47_12</name>
    <dbReference type="NCBI Taxonomy" id="1802451"/>
    <lineage>
        <taxon>Bacteria</taxon>
        <taxon>Candidatus Wildermuthiibacteriota</taxon>
    </lineage>
</organism>
<dbReference type="AlphaFoldDB" id="A0A1G2R320"/>
<evidence type="ECO:0000313" key="1">
    <source>
        <dbReference type="EMBL" id="OHA67097.1"/>
    </source>
</evidence>
<accession>A0A1G2R320</accession>
<sequence length="67" mass="7708">MKKPTKGGFFLAALTEEDNYVRFYNVMNNRNRQMHQLSIIPACEGLFSYVGDFNSLFSQGGFYVRST</sequence>
<dbReference type="EMBL" id="MHTW01000018">
    <property type="protein sequence ID" value="OHA67097.1"/>
    <property type="molecule type" value="Genomic_DNA"/>
</dbReference>
<evidence type="ECO:0000313" key="2">
    <source>
        <dbReference type="Proteomes" id="UP000176901"/>
    </source>
</evidence>
<dbReference type="Proteomes" id="UP000176901">
    <property type="component" value="Unassembled WGS sequence"/>
</dbReference>
<gene>
    <name evidence="1" type="ORF">A3C82_02495</name>
</gene>
<comment type="caution">
    <text evidence="1">The sequence shown here is derived from an EMBL/GenBank/DDBJ whole genome shotgun (WGS) entry which is preliminary data.</text>
</comment>
<protein>
    <submittedName>
        <fullName evidence="1">Uncharacterized protein</fullName>
    </submittedName>
</protein>
<proteinExistence type="predicted"/>
<name>A0A1G2R320_9BACT</name>
<dbReference type="STRING" id="1802451.A3C82_02495"/>
<reference evidence="1 2" key="1">
    <citation type="journal article" date="2016" name="Nat. Commun.">
        <title>Thousands of microbial genomes shed light on interconnected biogeochemical processes in an aquifer system.</title>
        <authorList>
            <person name="Anantharaman K."/>
            <person name="Brown C.T."/>
            <person name="Hug L.A."/>
            <person name="Sharon I."/>
            <person name="Castelle C.J."/>
            <person name="Probst A.J."/>
            <person name="Thomas B.C."/>
            <person name="Singh A."/>
            <person name="Wilkins M.J."/>
            <person name="Karaoz U."/>
            <person name="Brodie E.L."/>
            <person name="Williams K.H."/>
            <person name="Hubbard S.S."/>
            <person name="Banfield J.F."/>
        </authorList>
    </citation>
    <scope>NUCLEOTIDE SEQUENCE [LARGE SCALE GENOMIC DNA]</scope>
</reference>